<dbReference type="Pfam" id="PF16845">
    <property type="entry name" value="SQAPI"/>
    <property type="match status" value="1"/>
</dbReference>
<dbReference type="OrthoDB" id="1400170at2759"/>
<dbReference type="Proteomes" id="UP000236291">
    <property type="component" value="Unassembled WGS sequence"/>
</dbReference>
<dbReference type="GO" id="GO:0004869">
    <property type="term" value="F:cysteine-type endopeptidase inhibitor activity"/>
    <property type="evidence" value="ECO:0007669"/>
    <property type="project" value="UniProtKB-KW"/>
</dbReference>
<keyword evidence="3" id="KW-0732">Signal</keyword>
<dbReference type="STRING" id="57577.A0A2K3MSK3"/>
<proteinExistence type="predicted"/>
<evidence type="ECO:0000259" key="4">
    <source>
        <dbReference type="SMART" id="SM00043"/>
    </source>
</evidence>
<dbReference type="SUPFAM" id="SSF54403">
    <property type="entry name" value="Cystatin/monellin"/>
    <property type="match status" value="1"/>
</dbReference>
<dbReference type="EMBL" id="ASHM01011845">
    <property type="protein sequence ID" value="PNX93800.1"/>
    <property type="molecule type" value="Genomic_DNA"/>
</dbReference>
<evidence type="ECO:0000256" key="2">
    <source>
        <dbReference type="ARBA" id="ARBA00022704"/>
    </source>
</evidence>
<dbReference type="PANTHER" id="PTHR47364:SF2">
    <property type="entry name" value="CYSTEINE PROTEINASE INHIBITOR 5"/>
    <property type="match status" value="1"/>
</dbReference>
<protein>
    <submittedName>
        <fullName evidence="5">Cysteine proteinase inhibitor</fullName>
    </submittedName>
</protein>
<evidence type="ECO:0000256" key="1">
    <source>
        <dbReference type="ARBA" id="ARBA00022690"/>
    </source>
</evidence>
<dbReference type="AlphaFoldDB" id="A0A2K3MSK3"/>
<keyword evidence="2" id="KW-0789">Thiol protease inhibitor</keyword>
<feature type="domain" description="Cystatin" evidence="4">
    <location>
        <begin position="23"/>
        <end position="114"/>
    </location>
</feature>
<sequence length="114" mass="12560">MKFQSLIFILVVLFASVATNQAIALSNSSPVNINDPHVIEIANFAITEYNKKSTEAKLKFEKVINGLSSTINDETNYRLTLAANNGSSSNNYGAVVLEKSSKNYTLRFFALIHT</sequence>
<dbReference type="CDD" id="cd00042">
    <property type="entry name" value="CY"/>
    <property type="match status" value="1"/>
</dbReference>
<dbReference type="InterPro" id="IPR046350">
    <property type="entry name" value="Cystatin_sf"/>
</dbReference>
<keyword evidence="1" id="KW-0646">Protease inhibitor</keyword>
<dbReference type="Gramene" id="Tp57577_TGAC_v2_mRNA5510">
    <property type="protein sequence ID" value="Tp57577_TGAC_v2_mRNA5510"/>
    <property type="gene ID" value="Tp57577_TGAC_v2_gene5328"/>
</dbReference>
<reference evidence="5 6" key="1">
    <citation type="journal article" date="2014" name="Am. J. Bot.">
        <title>Genome assembly and annotation for red clover (Trifolium pratense; Fabaceae).</title>
        <authorList>
            <person name="Istvanek J."/>
            <person name="Jaros M."/>
            <person name="Krenek A."/>
            <person name="Repkova J."/>
        </authorList>
    </citation>
    <scope>NUCLEOTIDE SEQUENCE [LARGE SCALE GENOMIC DNA]</scope>
    <source>
        <strain evidence="6">cv. Tatra</strain>
        <tissue evidence="5">Young leaves</tissue>
    </source>
</reference>
<name>A0A2K3MSK3_TRIPR</name>
<dbReference type="Gene3D" id="3.10.450.10">
    <property type="match status" value="1"/>
</dbReference>
<feature type="chain" id="PRO_5018708012" evidence="3">
    <location>
        <begin position="23"/>
        <end position="114"/>
    </location>
</feature>
<comment type="caution">
    <text evidence="5">The sequence shown here is derived from an EMBL/GenBank/DDBJ whole genome shotgun (WGS) entry which is preliminary data.</text>
</comment>
<organism evidence="5 6">
    <name type="scientific">Trifolium pratense</name>
    <name type="common">Red clover</name>
    <dbReference type="NCBI Taxonomy" id="57577"/>
    <lineage>
        <taxon>Eukaryota</taxon>
        <taxon>Viridiplantae</taxon>
        <taxon>Streptophyta</taxon>
        <taxon>Embryophyta</taxon>
        <taxon>Tracheophyta</taxon>
        <taxon>Spermatophyta</taxon>
        <taxon>Magnoliopsida</taxon>
        <taxon>eudicotyledons</taxon>
        <taxon>Gunneridae</taxon>
        <taxon>Pentapetalae</taxon>
        <taxon>rosids</taxon>
        <taxon>fabids</taxon>
        <taxon>Fabales</taxon>
        <taxon>Fabaceae</taxon>
        <taxon>Papilionoideae</taxon>
        <taxon>50 kb inversion clade</taxon>
        <taxon>NPAAA clade</taxon>
        <taxon>Hologalegina</taxon>
        <taxon>IRL clade</taxon>
        <taxon>Trifolieae</taxon>
        <taxon>Trifolium</taxon>
    </lineage>
</organism>
<evidence type="ECO:0000313" key="6">
    <source>
        <dbReference type="Proteomes" id="UP000236291"/>
    </source>
</evidence>
<feature type="signal peptide" evidence="3">
    <location>
        <begin position="1"/>
        <end position="22"/>
    </location>
</feature>
<dbReference type="PANTHER" id="PTHR47364">
    <property type="entry name" value="CYSTEINE PROTEINASE INHIBITOR 5"/>
    <property type="match status" value="1"/>
</dbReference>
<dbReference type="InterPro" id="IPR000010">
    <property type="entry name" value="Cystatin_dom"/>
</dbReference>
<gene>
    <name evidence="5" type="ORF">L195_g016960</name>
</gene>
<evidence type="ECO:0000256" key="3">
    <source>
        <dbReference type="SAM" id="SignalP"/>
    </source>
</evidence>
<accession>A0A2K3MSK3</accession>
<dbReference type="SMART" id="SM00043">
    <property type="entry name" value="CY"/>
    <property type="match status" value="1"/>
</dbReference>
<reference evidence="5 6" key="2">
    <citation type="journal article" date="2017" name="Front. Plant Sci.">
        <title>Gene Classification and Mining of Molecular Markers Useful in Red Clover (Trifolium pratense) Breeding.</title>
        <authorList>
            <person name="Istvanek J."/>
            <person name="Dluhosova J."/>
            <person name="Dluhos P."/>
            <person name="Patkova L."/>
            <person name="Nedelnik J."/>
            <person name="Repkova J."/>
        </authorList>
    </citation>
    <scope>NUCLEOTIDE SEQUENCE [LARGE SCALE GENOMIC DNA]</scope>
    <source>
        <strain evidence="6">cv. Tatra</strain>
        <tissue evidence="5">Young leaves</tissue>
    </source>
</reference>
<evidence type="ECO:0000313" key="5">
    <source>
        <dbReference type="EMBL" id="PNX93800.1"/>
    </source>
</evidence>